<dbReference type="STRING" id="266128.ABB25_08350"/>
<reference evidence="4 5" key="1">
    <citation type="submission" date="2015-05" db="EMBL/GenBank/DDBJ databases">
        <title>Genome sequencing and analysis of members of genus Stenotrophomonas.</title>
        <authorList>
            <person name="Patil P.P."/>
            <person name="Midha S."/>
            <person name="Patil P.B."/>
        </authorList>
    </citation>
    <scope>NUCLEOTIDE SEQUENCE [LARGE SCALE GENOMIC DNA]</scope>
    <source>
        <strain evidence="4 5">DSM 17805</strain>
    </source>
</reference>
<dbReference type="PANTHER" id="PTHR11364:SF27">
    <property type="entry name" value="SULFURTRANSFERASE"/>
    <property type="match status" value="1"/>
</dbReference>
<dbReference type="EMBL" id="LDJH01000013">
    <property type="protein sequence ID" value="KRG57829.1"/>
    <property type="molecule type" value="Genomic_DNA"/>
</dbReference>
<dbReference type="InterPro" id="IPR045078">
    <property type="entry name" value="TST/MPST-like"/>
</dbReference>
<organism evidence="4 5">
    <name type="scientific">Stenotrophomonas koreensis</name>
    <dbReference type="NCBI Taxonomy" id="266128"/>
    <lineage>
        <taxon>Bacteria</taxon>
        <taxon>Pseudomonadati</taxon>
        <taxon>Pseudomonadota</taxon>
        <taxon>Gammaproteobacteria</taxon>
        <taxon>Lysobacterales</taxon>
        <taxon>Lysobacteraceae</taxon>
        <taxon>Stenotrophomonas</taxon>
    </lineage>
</organism>
<dbReference type="GO" id="GO:0004792">
    <property type="term" value="F:thiosulfate-cyanide sulfurtransferase activity"/>
    <property type="evidence" value="ECO:0007669"/>
    <property type="project" value="TreeGrafter"/>
</dbReference>
<accession>A0A0R0BKY2</accession>
<proteinExistence type="predicted"/>
<evidence type="ECO:0000313" key="5">
    <source>
        <dbReference type="Proteomes" id="UP000051254"/>
    </source>
</evidence>
<dbReference type="InterPro" id="IPR001763">
    <property type="entry name" value="Rhodanese-like_dom"/>
</dbReference>
<dbReference type="InterPro" id="IPR036873">
    <property type="entry name" value="Rhodanese-like_dom_sf"/>
</dbReference>
<keyword evidence="2" id="KW-0677">Repeat</keyword>
<feature type="domain" description="Rhodanese" evidence="3">
    <location>
        <begin position="30"/>
        <end position="153"/>
    </location>
</feature>
<sequence>MSATAVSLLAPGQVLIDVPTLRAWLHAGLRLRLIDARCAPAIGGGDRAAGRKAWQAGHLPGALHADLDQDLAAPAASAPGQGRHPLPEQAAFNAALGRWGIDTDTTVVVYDAADGSMAAARLWWLLRLLGHQRVVVLDGGVAAWSAAGLALDTDIPVVAGLPPYPGRFDRQQMVDADQVLARLGQGPGWLLDARAPARFAGHSEPVDPVAGHVPGALNLPYATLVEQGRLLAPEQIRARVLPLLGATELRDVVLMCGSGVTACHLLLALEHAGLHGARVYPGSWSGWIADSLRPVATTATG</sequence>
<dbReference type="SMART" id="SM00450">
    <property type="entry name" value="RHOD"/>
    <property type="match status" value="2"/>
</dbReference>
<evidence type="ECO:0000256" key="2">
    <source>
        <dbReference type="ARBA" id="ARBA00022737"/>
    </source>
</evidence>
<dbReference type="PATRIC" id="fig|266128.3.peg.537"/>
<dbReference type="Proteomes" id="UP000051254">
    <property type="component" value="Unassembled WGS sequence"/>
</dbReference>
<feature type="domain" description="Rhodanese" evidence="3">
    <location>
        <begin position="184"/>
        <end position="296"/>
    </location>
</feature>
<comment type="caution">
    <text evidence="4">The sequence shown here is derived from an EMBL/GenBank/DDBJ whole genome shotgun (WGS) entry which is preliminary data.</text>
</comment>
<protein>
    <submittedName>
        <fullName evidence="4">Sulfurtransferase</fullName>
    </submittedName>
</protein>
<dbReference type="RefSeq" id="WP_057665791.1">
    <property type="nucleotide sequence ID" value="NZ_LDJH01000013.1"/>
</dbReference>
<keyword evidence="1 4" id="KW-0808">Transferase</keyword>
<dbReference type="Gene3D" id="3.40.250.10">
    <property type="entry name" value="Rhodanese-like domain"/>
    <property type="match status" value="2"/>
</dbReference>
<dbReference type="PANTHER" id="PTHR11364">
    <property type="entry name" value="THIOSULFATE SULFERTANSFERASE"/>
    <property type="match status" value="1"/>
</dbReference>
<dbReference type="AlphaFoldDB" id="A0A0R0BKY2"/>
<evidence type="ECO:0000259" key="3">
    <source>
        <dbReference type="PROSITE" id="PS50206"/>
    </source>
</evidence>
<dbReference type="Pfam" id="PF00581">
    <property type="entry name" value="Rhodanese"/>
    <property type="match status" value="2"/>
</dbReference>
<dbReference type="CDD" id="cd01448">
    <property type="entry name" value="TST_Repeat_1"/>
    <property type="match status" value="1"/>
</dbReference>
<dbReference type="OrthoDB" id="9781034at2"/>
<dbReference type="CDD" id="cd01449">
    <property type="entry name" value="TST_Repeat_2"/>
    <property type="match status" value="1"/>
</dbReference>
<evidence type="ECO:0000256" key="1">
    <source>
        <dbReference type="ARBA" id="ARBA00022679"/>
    </source>
</evidence>
<dbReference type="PROSITE" id="PS50206">
    <property type="entry name" value="RHODANESE_3"/>
    <property type="match status" value="2"/>
</dbReference>
<dbReference type="SUPFAM" id="SSF52821">
    <property type="entry name" value="Rhodanese/Cell cycle control phosphatase"/>
    <property type="match status" value="2"/>
</dbReference>
<gene>
    <name evidence="4" type="ORF">ABB25_08350</name>
</gene>
<evidence type="ECO:0000313" key="4">
    <source>
        <dbReference type="EMBL" id="KRG57829.1"/>
    </source>
</evidence>
<name>A0A0R0BKY2_9GAMM</name>
<keyword evidence="5" id="KW-1185">Reference proteome</keyword>